<dbReference type="Pfam" id="PF00954">
    <property type="entry name" value="S_locus_glycop"/>
    <property type="match status" value="1"/>
</dbReference>
<keyword evidence="14" id="KW-1015">Disulfide bond</keyword>
<dbReference type="GO" id="GO:0048544">
    <property type="term" value="P:recognition of pollen"/>
    <property type="evidence" value="ECO:0007669"/>
    <property type="project" value="InterPro"/>
</dbReference>
<dbReference type="Gene3D" id="1.10.510.10">
    <property type="entry name" value="Transferase(Phosphotransferase) domain 1"/>
    <property type="match status" value="2"/>
</dbReference>
<dbReference type="PIRSF" id="PIRSF000641">
    <property type="entry name" value="SRK"/>
    <property type="match status" value="1"/>
</dbReference>
<dbReference type="GO" id="GO:0005886">
    <property type="term" value="C:plasma membrane"/>
    <property type="evidence" value="ECO:0007669"/>
    <property type="project" value="UniProtKB-SubCell"/>
</dbReference>
<evidence type="ECO:0000256" key="20">
    <source>
        <dbReference type="SAM" id="MobiDB-lite"/>
    </source>
</evidence>
<dbReference type="Gene3D" id="3.30.200.20">
    <property type="entry name" value="Phosphorylase Kinase, domain 1"/>
    <property type="match status" value="1"/>
</dbReference>
<keyword evidence="3 19" id="KW-0723">Serine/threonine-protein kinase</keyword>
<dbReference type="GO" id="GO:0004674">
    <property type="term" value="F:protein serine/threonine kinase activity"/>
    <property type="evidence" value="ECO:0007669"/>
    <property type="project" value="UniProtKB-KW"/>
</dbReference>
<dbReference type="GO" id="GO:0005524">
    <property type="term" value="F:ATP binding"/>
    <property type="evidence" value="ECO:0007669"/>
    <property type="project" value="UniProtKB-KW"/>
</dbReference>
<dbReference type="PROSITE" id="PS50011">
    <property type="entry name" value="PROTEIN_KINASE_DOM"/>
    <property type="match status" value="1"/>
</dbReference>
<feature type="domain" description="Apple" evidence="25">
    <location>
        <begin position="328"/>
        <end position="408"/>
    </location>
</feature>
<comment type="similarity">
    <text evidence="19">Belongs to the protein kinase superfamily. Ser/Thr protein kinase family.</text>
</comment>
<feature type="region of interest" description="Disordered" evidence="20">
    <location>
        <begin position="778"/>
        <end position="823"/>
    </location>
</feature>
<dbReference type="OMA" id="QKICVAC"/>
<evidence type="ECO:0000256" key="7">
    <source>
        <dbReference type="ARBA" id="ARBA00022734"/>
    </source>
</evidence>
<dbReference type="CDD" id="cd00028">
    <property type="entry name" value="B_lectin"/>
    <property type="match status" value="1"/>
</dbReference>
<dbReference type="HOGENOM" id="CLU_000288_116_2_1"/>
<dbReference type="Pfam" id="PF01453">
    <property type="entry name" value="B_lectin"/>
    <property type="match status" value="1"/>
</dbReference>
<keyword evidence="11 19" id="KW-0067">ATP-binding</keyword>
<keyword evidence="27" id="KW-1185">Reference proteome</keyword>
<evidence type="ECO:0000256" key="12">
    <source>
        <dbReference type="ARBA" id="ARBA00022989"/>
    </source>
</evidence>
<dbReference type="SMART" id="SM00108">
    <property type="entry name" value="B_lectin"/>
    <property type="match status" value="1"/>
</dbReference>
<keyword evidence="4 19" id="KW-0808">Transferase</keyword>
<keyword evidence="7" id="KW-0430">Lectin</keyword>
<dbReference type="EC" id="2.7.11.1" evidence="19"/>
<evidence type="ECO:0000313" key="27">
    <source>
        <dbReference type="Proteomes" id="UP000017836"/>
    </source>
</evidence>
<keyword evidence="13 21" id="KW-0472">Membrane</keyword>
<dbReference type="PROSITE" id="PS50948">
    <property type="entry name" value="PAN"/>
    <property type="match status" value="1"/>
</dbReference>
<accession>W1NTK9</accession>
<dbReference type="InterPro" id="IPR001480">
    <property type="entry name" value="Bulb-type_lectin_dom"/>
</dbReference>
<keyword evidence="16" id="KW-0325">Glycoprotein</keyword>
<evidence type="ECO:0000256" key="2">
    <source>
        <dbReference type="ARBA" id="ARBA00022475"/>
    </source>
</evidence>
<dbReference type="InterPro" id="IPR036426">
    <property type="entry name" value="Bulb-type_lectin_dom_sf"/>
</dbReference>
<comment type="subcellular location">
    <subcellularLocation>
        <location evidence="1">Cell membrane</location>
        <topology evidence="1">Single-pass type I membrane protein</topology>
    </subcellularLocation>
</comment>
<evidence type="ECO:0000256" key="11">
    <source>
        <dbReference type="ARBA" id="ARBA00022840"/>
    </source>
</evidence>
<dbReference type="PANTHER" id="PTHR47974">
    <property type="entry name" value="OS07G0415500 PROTEIN"/>
    <property type="match status" value="1"/>
</dbReference>
<dbReference type="KEGG" id="atr:18428954"/>
<keyword evidence="15" id="KW-0675">Receptor</keyword>
<evidence type="ECO:0000256" key="9">
    <source>
        <dbReference type="ARBA" id="ARBA00022741"/>
    </source>
</evidence>
<evidence type="ECO:0000256" key="18">
    <source>
        <dbReference type="ARBA" id="ARBA00048679"/>
    </source>
</evidence>
<protein>
    <recommendedName>
        <fullName evidence="19">Receptor-like serine/threonine-protein kinase</fullName>
        <ecNumber evidence="19">2.7.11.1</ecNumber>
    </recommendedName>
</protein>
<dbReference type="GO" id="GO:0030246">
    <property type="term" value="F:carbohydrate binding"/>
    <property type="evidence" value="ECO:0007669"/>
    <property type="project" value="UniProtKB-KW"/>
</dbReference>
<dbReference type="SUPFAM" id="SSF56112">
    <property type="entry name" value="Protein kinase-like (PK-like)"/>
    <property type="match status" value="1"/>
</dbReference>
<keyword evidence="6 22" id="KW-0732">Signal</keyword>
<evidence type="ECO:0000256" key="17">
    <source>
        <dbReference type="ARBA" id="ARBA00047899"/>
    </source>
</evidence>
<dbReference type="FunFam" id="2.90.10.10:FF:000016">
    <property type="entry name" value="G-type lectin S-receptor-like serine/threonine-protein kinase"/>
    <property type="match status" value="1"/>
</dbReference>
<evidence type="ECO:0000256" key="16">
    <source>
        <dbReference type="ARBA" id="ARBA00023180"/>
    </source>
</evidence>
<dbReference type="InterPro" id="IPR000719">
    <property type="entry name" value="Prot_kinase_dom"/>
</dbReference>
<comment type="catalytic activity">
    <reaction evidence="17 19">
        <text>L-threonyl-[protein] + ATP = O-phospho-L-threonyl-[protein] + ADP + H(+)</text>
        <dbReference type="Rhea" id="RHEA:46608"/>
        <dbReference type="Rhea" id="RHEA-COMP:11060"/>
        <dbReference type="Rhea" id="RHEA-COMP:11605"/>
        <dbReference type="ChEBI" id="CHEBI:15378"/>
        <dbReference type="ChEBI" id="CHEBI:30013"/>
        <dbReference type="ChEBI" id="CHEBI:30616"/>
        <dbReference type="ChEBI" id="CHEBI:61977"/>
        <dbReference type="ChEBI" id="CHEBI:456216"/>
        <dbReference type="EC" id="2.7.11.1"/>
    </reaction>
</comment>
<proteinExistence type="inferred from homology"/>
<dbReference type="AlphaFoldDB" id="W1NTK9"/>
<organism evidence="26 27">
    <name type="scientific">Amborella trichopoda</name>
    <dbReference type="NCBI Taxonomy" id="13333"/>
    <lineage>
        <taxon>Eukaryota</taxon>
        <taxon>Viridiplantae</taxon>
        <taxon>Streptophyta</taxon>
        <taxon>Embryophyta</taxon>
        <taxon>Tracheophyta</taxon>
        <taxon>Spermatophyta</taxon>
        <taxon>Magnoliopsida</taxon>
        <taxon>Amborellales</taxon>
        <taxon>Amborellaceae</taxon>
        <taxon>Amborella</taxon>
    </lineage>
</organism>
<evidence type="ECO:0000256" key="19">
    <source>
        <dbReference type="PIRNR" id="PIRNR000641"/>
    </source>
</evidence>
<feature type="domain" description="Bulb-type lectin" evidence="24">
    <location>
        <begin position="25"/>
        <end position="152"/>
    </location>
</feature>
<dbReference type="Pfam" id="PF00069">
    <property type="entry name" value="Pkinase"/>
    <property type="match status" value="1"/>
</dbReference>
<dbReference type="InterPro" id="IPR024171">
    <property type="entry name" value="SRK-like_kinase"/>
</dbReference>
<keyword evidence="10 19" id="KW-0418">Kinase</keyword>
<dbReference type="SMART" id="SM00473">
    <property type="entry name" value="PAN_AP"/>
    <property type="match status" value="1"/>
</dbReference>
<feature type="signal peptide" evidence="22">
    <location>
        <begin position="1"/>
        <end position="25"/>
    </location>
</feature>
<dbReference type="Proteomes" id="UP000017836">
    <property type="component" value="Unassembled WGS sequence"/>
</dbReference>
<evidence type="ECO:0000256" key="5">
    <source>
        <dbReference type="ARBA" id="ARBA00022692"/>
    </source>
</evidence>
<dbReference type="GO" id="GO:0106310">
    <property type="term" value="F:protein serine kinase activity"/>
    <property type="evidence" value="ECO:0007669"/>
    <property type="project" value="RHEA"/>
</dbReference>
<evidence type="ECO:0000256" key="1">
    <source>
        <dbReference type="ARBA" id="ARBA00004251"/>
    </source>
</evidence>
<dbReference type="SUPFAM" id="SSF51110">
    <property type="entry name" value="alpha-D-mannose-specific plant lectins"/>
    <property type="match status" value="2"/>
</dbReference>
<dbReference type="InterPro" id="IPR000858">
    <property type="entry name" value="S_locus_glycoprot_dom"/>
</dbReference>
<dbReference type="OrthoDB" id="733107at2759"/>
<evidence type="ECO:0000259" key="23">
    <source>
        <dbReference type="PROSITE" id="PS50011"/>
    </source>
</evidence>
<gene>
    <name evidence="26" type="ORF">AMTR_s00103p00133830</name>
</gene>
<sequence length="823" mass="90917">MASFSLIIFCFYFSLPSIFDGFVSGISLGSSLAVNANNFWVSSPKGSFAFGFFNRSDEEPNQYGLGIRYNSLLIPTSAQRVVWSAGGDVIVGPQASLQLTMEGDLVLLDPPKSLPAWTSNTSKLSVSQASLLDNGNLILLDSNNKMVWQSFETPSDTVLPGQNLTAQTLRAATRDTVSSYYSLALDDTGQLELKWETSINYWRSGTASLGAIGLMIGSNGALQLYDKEFRPVWLRFGEDHDDPSVGFRHLRLDMDGNLRMYSWVKEIGSWREVWRAIENRCEVFATCGQQGLCVLTPTGEALCRCPFKSSEISNSSENIKCLAPYQQCSSGTTLTALKHTVLYSLYPPHDAVNYLSLSQCRDSCLSDETCTAVTVMADGSGECRMKTTRFVTGYKHASVPSISYVKDCLDPMALNPGIIISQTPSVEPSSPKRRHGFCLPCLLGAACGTLLAFFVIQIGVCYCFLRHRRRKEKIHMERRAMAISRGPIRLTYLEIKDLTKDFSEKLGSAVYKGVLPGNRLVAIKELERDVPEKQFRSVLSMVGSIHHKNLVKLEGYCCDSEHRYMVYEYMKNGSLDSLLVGPRKKRRLSWRRRAEIWTGVSRGLAYLHGECHRFIGHGSLKLENILLDQDLVPHLTHFALPDRQAPRAEIDVLAFGKLLLEMVTGQVAGPTLCAWAYEEWAQGRVQGVLDADLDGSKVAWGEVERVLRVAFWCLQARAGLRPSIAEVVKVLEGLLTVDPPPFPFNGDHPLTENEGESPENGGIGHVWSESCELGLPENGIGGGYGGEGLGDDTMLENVGESPKNDGDGPTWPDSGELRPHFET</sequence>
<dbReference type="InterPro" id="IPR003609">
    <property type="entry name" value="Pan_app"/>
</dbReference>
<dbReference type="eggNOG" id="ENOG502QW3Z">
    <property type="taxonomic scope" value="Eukaryota"/>
</dbReference>
<dbReference type="Gene3D" id="2.90.10.10">
    <property type="entry name" value="Bulb-type lectin domain"/>
    <property type="match status" value="2"/>
</dbReference>
<evidence type="ECO:0000256" key="3">
    <source>
        <dbReference type="ARBA" id="ARBA00022527"/>
    </source>
</evidence>
<evidence type="ECO:0000256" key="6">
    <source>
        <dbReference type="ARBA" id="ARBA00022729"/>
    </source>
</evidence>
<evidence type="ECO:0000256" key="14">
    <source>
        <dbReference type="ARBA" id="ARBA00023157"/>
    </source>
</evidence>
<feature type="chain" id="PRO_5004806830" description="Receptor-like serine/threonine-protein kinase" evidence="22">
    <location>
        <begin position="26"/>
        <end position="823"/>
    </location>
</feature>
<dbReference type="EMBL" id="KI394805">
    <property type="protein sequence ID" value="ERN00882.1"/>
    <property type="molecule type" value="Genomic_DNA"/>
</dbReference>
<evidence type="ECO:0000313" key="26">
    <source>
        <dbReference type="EMBL" id="ERN00882.1"/>
    </source>
</evidence>
<feature type="domain" description="Protein kinase" evidence="23">
    <location>
        <begin position="496"/>
        <end position="768"/>
    </location>
</feature>
<name>W1NTK9_AMBTC</name>
<keyword evidence="12 21" id="KW-1133">Transmembrane helix</keyword>
<dbReference type="Gramene" id="ERN00882">
    <property type="protein sequence ID" value="ERN00882"/>
    <property type="gene ID" value="AMTR_s00103p00133830"/>
</dbReference>
<evidence type="ECO:0000256" key="4">
    <source>
        <dbReference type="ARBA" id="ARBA00022679"/>
    </source>
</evidence>
<evidence type="ECO:0000256" key="10">
    <source>
        <dbReference type="ARBA" id="ARBA00022777"/>
    </source>
</evidence>
<keyword evidence="2" id="KW-1003">Cell membrane</keyword>
<evidence type="ECO:0000256" key="13">
    <source>
        <dbReference type="ARBA" id="ARBA00023136"/>
    </source>
</evidence>
<reference evidence="27" key="1">
    <citation type="journal article" date="2013" name="Science">
        <title>The Amborella genome and the evolution of flowering plants.</title>
        <authorList>
            <consortium name="Amborella Genome Project"/>
        </authorList>
    </citation>
    <scope>NUCLEOTIDE SEQUENCE [LARGE SCALE GENOMIC DNA]</scope>
</reference>
<keyword evidence="9 19" id="KW-0547">Nucleotide-binding</keyword>
<evidence type="ECO:0000259" key="24">
    <source>
        <dbReference type="PROSITE" id="PS50927"/>
    </source>
</evidence>
<feature type="transmembrane region" description="Helical" evidence="21">
    <location>
        <begin position="442"/>
        <end position="465"/>
    </location>
</feature>
<keyword evidence="5 21" id="KW-0812">Transmembrane</keyword>
<dbReference type="PANTHER" id="PTHR47974:SF13">
    <property type="entry name" value="G-TYPE LECTIN S-RECEPTOR-LIKE SERINE_THREONINE-PROTEIN KINASE SD3-1"/>
    <property type="match status" value="1"/>
</dbReference>
<keyword evidence="8" id="KW-0677">Repeat</keyword>
<feature type="compositionally biased region" description="Gly residues" evidence="20">
    <location>
        <begin position="779"/>
        <end position="788"/>
    </location>
</feature>
<evidence type="ECO:0000256" key="21">
    <source>
        <dbReference type="SAM" id="Phobius"/>
    </source>
</evidence>
<evidence type="ECO:0000256" key="22">
    <source>
        <dbReference type="SAM" id="SignalP"/>
    </source>
</evidence>
<evidence type="ECO:0000259" key="25">
    <source>
        <dbReference type="PROSITE" id="PS50948"/>
    </source>
</evidence>
<comment type="catalytic activity">
    <reaction evidence="18 19">
        <text>L-seryl-[protein] + ATP = O-phospho-L-seryl-[protein] + ADP + H(+)</text>
        <dbReference type="Rhea" id="RHEA:17989"/>
        <dbReference type="Rhea" id="RHEA-COMP:9863"/>
        <dbReference type="Rhea" id="RHEA-COMP:11604"/>
        <dbReference type="ChEBI" id="CHEBI:15378"/>
        <dbReference type="ChEBI" id="CHEBI:29999"/>
        <dbReference type="ChEBI" id="CHEBI:30616"/>
        <dbReference type="ChEBI" id="CHEBI:83421"/>
        <dbReference type="ChEBI" id="CHEBI:456216"/>
        <dbReference type="EC" id="2.7.11.1"/>
    </reaction>
</comment>
<evidence type="ECO:0000256" key="15">
    <source>
        <dbReference type="ARBA" id="ARBA00023170"/>
    </source>
</evidence>
<dbReference type="InterPro" id="IPR011009">
    <property type="entry name" value="Kinase-like_dom_sf"/>
</dbReference>
<evidence type="ECO:0000256" key="8">
    <source>
        <dbReference type="ARBA" id="ARBA00022737"/>
    </source>
</evidence>
<dbReference type="PROSITE" id="PS50927">
    <property type="entry name" value="BULB_LECTIN"/>
    <property type="match status" value="1"/>
</dbReference>